<feature type="transmembrane region" description="Helical" evidence="2">
    <location>
        <begin position="138"/>
        <end position="157"/>
    </location>
</feature>
<evidence type="ECO:0000256" key="1">
    <source>
        <dbReference type="ARBA" id="ARBA00004651"/>
    </source>
</evidence>
<dbReference type="SUPFAM" id="SSF103473">
    <property type="entry name" value="MFS general substrate transporter"/>
    <property type="match status" value="1"/>
</dbReference>
<keyword evidence="2" id="KW-1133">Transmembrane helix</keyword>
<evidence type="ECO:0008006" key="5">
    <source>
        <dbReference type="Google" id="ProtNLM"/>
    </source>
</evidence>
<feature type="transmembrane region" description="Helical" evidence="2">
    <location>
        <begin position="7"/>
        <end position="24"/>
    </location>
</feature>
<evidence type="ECO:0000313" key="4">
    <source>
        <dbReference type="Proteomes" id="UP000263014"/>
    </source>
</evidence>
<evidence type="ECO:0000313" key="3">
    <source>
        <dbReference type="EMBL" id="RGI94078.1"/>
    </source>
</evidence>
<gene>
    <name evidence="3" type="ORF">DXD79_33700</name>
</gene>
<dbReference type="InterPro" id="IPR011701">
    <property type="entry name" value="MFS"/>
</dbReference>
<dbReference type="Proteomes" id="UP000263014">
    <property type="component" value="Unassembled WGS sequence"/>
</dbReference>
<dbReference type="EMBL" id="QSON01000044">
    <property type="protein sequence ID" value="RGI94078.1"/>
    <property type="molecule type" value="Genomic_DNA"/>
</dbReference>
<reference evidence="3 4" key="1">
    <citation type="submission" date="2018-08" db="EMBL/GenBank/DDBJ databases">
        <title>A genome reference for cultivated species of the human gut microbiota.</title>
        <authorList>
            <person name="Zou Y."/>
            <person name="Xue W."/>
            <person name="Luo G."/>
        </authorList>
    </citation>
    <scope>NUCLEOTIDE SEQUENCE [LARGE SCALE GENOMIC DNA]</scope>
    <source>
        <strain evidence="3 4">TM09-12</strain>
    </source>
</reference>
<feature type="transmembrane region" description="Helical" evidence="2">
    <location>
        <begin position="30"/>
        <end position="48"/>
    </location>
</feature>
<comment type="subcellular location">
    <subcellularLocation>
        <location evidence="1">Cell membrane</location>
        <topology evidence="1">Multi-pass membrane protein</topology>
    </subcellularLocation>
</comment>
<protein>
    <recommendedName>
        <fullName evidence="5">MFS transporter</fullName>
    </recommendedName>
</protein>
<keyword evidence="2" id="KW-0812">Transmembrane</keyword>
<feature type="transmembrane region" description="Helical" evidence="2">
    <location>
        <begin position="60"/>
        <end position="78"/>
    </location>
</feature>
<feature type="transmembrane region" description="Helical" evidence="2">
    <location>
        <begin position="344"/>
        <end position="362"/>
    </location>
</feature>
<name>A0A374NVX7_9FIRM</name>
<organism evidence="3 4">
    <name type="scientific">Hungatella hathewayi</name>
    <dbReference type="NCBI Taxonomy" id="154046"/>
    <lineage>
        <taxon>Bacteria</taxon>
        <taxon>Bacillati</taxon>
        <taxon>Bacillota</taxon>
        <taxon>Clostridia</taxon>
        <taxon>Lachnospirales</taxon>
        <taxon>Lachnospiraceae</taxon>
        <taxon>Hungatella</taxon>
    </lineage>
</organism>
<keyword evidence="2" id="KW-0472">Membrane</keyword>
<dbReference type="GO" id="GO:0022857">
    <property type="term" value="F:transmembrane transporter activity"/>
    <property type="evidence" value="ECO:0007669"/>
    <property type="project" value="InterPro"/>
</dbReference>
<dbReference type="AlphaFoldDB" id="A0A374NVX7"/>
<feature type="transmembrane region" description="Helical" evidence="2">
    <location>
        <begin position="111"/>
        <end position="132"/>
    </location>
</feature>
<feature type="transmembrane region" description="Helical" evidence="2">
    <location>
        <begin position="195"/>
        <end position="212"/>
    </location>
</feature>
<dbReference type="GO" id="GO:0005886">
    <property type="term" value="C:plasma membrane"/>
    <property type="evidence" value="ECO:0007669"/>
    <property type="project" value="UniProtKB-SubCell"/>
</dbReference>
<feature type="transmembrane region" description="Helical" evidence="2">
    <location>
        <begin position="302"/>
        <end position="323"/>
    </location>
</feature>
<feature type="transmembrane region" description="Helical" evidence="2">
    <location>
        <begin position="258"/>
        <end position="282"/>
    </location>
</feature>
<dbReference type="InterPro" id="IPR036259">
    <property type="entry name" value="MFS_trans_sf"/>
</dbReference>
<sequence length="367" mass="37695">MTGIYALVHMAVDLSCAFLVYTYVLGGEQWYLWLLLYNFCAFALQMPIGAAADRLDRNSCVAVGGCAGVLAGLLLGIVGFPAGAAVVAGIGNACFHVGGGIDVLNRSERRAAPLGIFVAPGALGIFLGTMLGRAGTEAAVWIGGLLILSAVVIRAAAGREKLWLTSGNAPFSFSVPSSSVPSSSMPSSSVPSDRTLMAAACFLAAVILRSYSGMIQNFPWKETLAGSGLILVGAVVLGKMAGGVLADKLGIQRTAFRSMCAAAVGFLCLVYPAAGILAVFFWNMSMPLTLWAVSKVFPGAKGFGFGLLTFGLFVGFCPAWLGGSSVGGPVQSGIRFMAGNASSPVGMALMAVVSLLLLGWGLKQVAE</sequence>
<feature type="transmembrane region" description="Helical" evidence="2">
    <location>
        <begin position="224"/>
        <end position="246"/>
    </location>
</feature>
<accession>A0A374NVX7</accession>
<comment type="caution">
    <text evidence="3">The sequence shown here is derived from an EMBL/GenBank/DDBJ whole genome shotgun (WGS) entry which is preliminary data.</text>
</comment>
<evidence type="ECO:0000256" key="2">
    <source>
        <dbReference type="SAM" id="Phobius"/>
    </source>
</evidence>
<dbReference type="Pfam" id="PF07690">
    <property type="entry name" value="MFS_1"/>
    <property type="match status" value="1"/>
</dbReference>
<proteinExistence type="predicted"/>
<dbReference type="RefSeq" id="WP_117624092.1">
    <property type="nucleotide sequence ID" value="NZ_QSON01000044.1"/>
</dbReference>